<comment type="caution">
    <text evidence="1">The sequence shown here is derived from an EMBL/GenBank/DDBJ whole genome shotgun (WGS) entry which is preliminary data.</text>
</comment>
<sequence length="26" mass="3241">CRRKNKISIWKNKTSIKVEILFFYKP</sequence>
<organism evidence="1">
    <name type="scientific">Campylobacter jejuni</name>
    <dbReference type="NCBI Taxonomy" id="197"/>
    <lineage>
        <taxon>Bacteria</taxon>
        <taxon>Pseudomonadati</taxon>
        <taxon>Campylobacterota</taxon>
        <taxon>Epsilonproteobacteria</taxon>
        <taxon>Campylobacterales</taxon>
        <taxon>Campylobacteraceae</taxon>
        <taxon>Campylobacter</taxon>
    </lineage>
</organism>
<accession>A0A5T1D420</accession>
<name>A0A5T1D420_CAMJU</name>
<gene>
    <name evidence="1" type="ORF">E7R33_08485</name>
</gene>
<feature type="non-terminal residue" evidence="1">
    <location>
        <position position="1"/>
    </location>
</feature>
<reference evidence="1" key="1">
    <citation type="submission" date="2019-04" db="EMBL/GenBank/DDBJ databases">
        <authorList>
            <person name="Ashton P.M."/>
            <person name="Dallman T."/>
            <person name="Nair S."/>
            <person name="De Pinna E."/>
            <person name="Peters T."/>
            <person name="Grant K."/>
        </authorList>
    </citation>
    <scope>NUCLEOTIDE SEQUENCE</scope>
    <source>
        <strain evidence="1">OXC2688</strain>
    </source>
</reference>
<protein>
    <submittedName>
        <fullName evidence="1">Aspartate racemase</fullName>
    </submittedName>
</protein>
<proteinExistence type="predicted"/>
<evidence type="ECO:0000313" key="1">
    <source>
        <dbReference type="EMBL" id="EAK8046930.1"/>
    </source>
</evidence>
<dbReference type="AlphaFoldDB" id="A0A5T1D420"/>
<dbReference type="EMBL" id="AACJHT010000024">
    <property type="protein sequence ID" value="EAK8046930.1"/>
    <property type="molecule type" value="Genomic_DNA"/>
</dbReference>